<dbReference type="PANTHER" id="PTHR36649">
    <property type="entry name" value="UBIQUITIN-LIKE DOMAIN-CONTAINING PROTEIN"/>
    <property type="match status" value="1"/>
</dbReference>
<dbReference type="AlphaFoldDB" id="A0A9N8Z9L1"/>
<gene>
    <name evidence="2" type="ORF">FCALED_LOCUS2825</name>
</gene>
<dbReference type="SUPFAM" id="SSF54236">
    <property type="entry name" value="Ubiquitin-like"/>
    <property type="match status" value="1"/>
</dbReference>
<accession>A0A9N8Z9L1</accession>
<feature type="domain" description="Ubiquitin-like" evidence="1">
    <location>
        <begin position="71"/>
        <end position="155"/>
    </location>
</feature>
<sequence length="398" mass="46157">MSQETRSLLAVALSTVIGSLVLPNLPMNIYSENDSFSEQSHNHYELNLRQCHLINGPVPKTKYSVIKNGTKEIFIQSISSNSNVPLTQEYIPENSLNVHLPLTSTVQELKLIIQARRNFPLSDQELIFNGQILRDQLTLIEYNIKEYSIIELNIENNHIQNDQEYDETSTLENETIQSTISGLTEVEHSSLIAYINPNQLHSQYDYDFSYVVDHKKFYRGGLEYHRPCSWQRYALRVLNRYESNIWLGVQDETNKDDDTLIYTRKSEYASESSEWPVSYHANGTLNDSFTMADIGSSKLKSNFKFIGKYVMNKLFGNRKENIKKMFPYGRGIYTTPNITIAAQFANRFEFEGVKYLVLFQNRVNPKTLKKVHDFWISPKMDDVRTYGICIKRDPCQMS</sequence>
<dbReference type="PROSITE" id="PS50053">
    <property type="entry name" value="UBIQUITIN_2"/>
    <property type="match status" value="1"/>
</dbReference>
<dbReference type="CDD" id="cd17039">
    <property type="entry name" value="Ubl_ubiquitin_like"/>
    <property type="match status" value="1"/>
</dbReference>
<dbReference type="InterPro" id="IPR029071">
    <property type="entry name" value="Ubiquitin-like_domsf"/>
</dbReference>
<evidence type="ECO:0000313" key="2">
    <source>
        <dbReference type="EMBL" id="CAG8483276.1"/>
    </source>
</evidence>
<evidence type="ECO:0000259" key="1">
    <source>
        <dbReference type="PROSITE" id="PS50053"/>
    </source>
</evidence>
<evidence type="ECO:0000313" key="3">
    <source>
        <dbReference type="Proteomes" id="UP000789570"/>
    </source>
</evidence>
<proteinExistence type="predicted"/>
<name>A0A9N8Z9L1_9GLOM</name>
<dbReference type="Gene3D" id="3.10.20.90">
    <property type="entry name" value="Phosphatidylinositol 3-kinase Catalytic Subunit, Chain A, domain 1"/>
    <property type="match status" value="1"/>
</dbReference>
<dbReference type="SMART" id="SM00213">
    <property type="entry name" value="UBQ"/>
    <property type="match status" value="1"/>
</dbReference>
<dbReference type="OrthoDB" id="428577at2759"/>
<dbReference type="EMBL" id="CAJVPQ010000457">
    <property type="protein sequence ID" value="CAG8483276.1"/>
    <property type="molecule type" value="Genomic_DNA"/>
</dbReference>
<reference evidence="2" key="1">
    <citation type="submission" date="2021-06" db="EMBL/GenBank/DDBJ databases">
        <authorList>
            <person name="Kallberg Y."/>
            <person name="Tangrot J."/>
            <person name="Rosling A."/>
        </authorList>
    </citation>
    <scope>NUCLEOTIDE SEQUENCE</scope>
    <source>
        <strain evidence="2">UK204</strain>
    </source>
</reference>
<dbReference type="InterPro" id="IPR000626">
    <property type="entry name" value="Ubiquitin-like_dom"/>
</dbReference>
<comment type="caution">
    <text evidence="2">The sequence shown here is derived from an EMBL/GenBank/DDBJ whole genome shotgun (WGS) entry which is preliminary data.</text>
</comment>
<dbReference type="Proteomes" id="UP000789570">
    <property type="component" value="Unassembled WGS sequence"/>
</dbReference>
<dbReference type="PANTHER" id="PTHR36649:SF28">
    <property type="entry name" value="UBIQUITIN-LIKE DOMAIN-CONTAINING PROTEIN"/>
    <property type="match status" value="1"/>
</dbReference>
<organism evidence="2 3">
    <name type="scientific">Funneliformis caledonium</name>
    <dbReference type="NCBI Taxonomy" id="1117310"/>
    <lineage>
        <taxon>Eukaryota</taxon>
        <taxon>Fungi</taxon>
        <taxon>Fungi incertae sedis</taxon>
        <taxon>Mucoromycota</taxon>
        <taxon>Glomeromycotina</taxon>
        <taxon>Glomeromycetes</taxon>
        <taxon>Glomerales</taxon>
        <taxon>Glomeraceae</taxon>
        <taxon>Funneliformis</taxon>
    </lineage>
</organism>
<protein>
    <submittedName>
        <fullName evidence="2">597_t:CDS:1</fullName>
    </submittedName>
</protein>
<dbReference type="Pfam" id="PF00240">
    <property type="entry name" value="ubiquitin"/>
    <property type="match status" value="1"/>
</dbReference>
<keyword evidence="3" id="KW-1185">Reference proteome</keyword>